<dbReference type="SUPFAM" id="SSF47576">
    <property type="entry name" value="Calponin-homology domain, CH-domain"/>
    <property type="match status" value="1"/>
</dbReference>
<sequence length="450" mass="50893">MYNPERRGLQFTDFEVPTSDDDSSVLLSNTNKLLTAVGISAKKISSTEELSRVASSMIVAVFESLFHQKIDGIVRNPKSIIHYERNAQLVIDSLSDQIQLDLQHITGKSIVSGDLRVLSNLVHILVRIVSLTSQESLTSYGSSERKEFRHLPFRRSGAHEFGRDNASISTRDSEEYEQQNGWMHQKTPYYVASTTAAAAAAAAVSGNAFNGGDNNAHNIESNAAGAPGGGILFNEDLRRSLAKMEKLMQIETKLEAARVRRSNTLHMKESTVRAANQRHGEVSREVLQRKWVEEEERARQAFLLKQSSDDQVALRKVYRGLLQRIARWRWEEQREEKEKQTLVAGQAAQTLQSLQILFDERMRVLADHSRQLREAQHTASSGVKGEREMAEALARSVAARNLHLLSRERARLQQERQRELLRRKEAHDHLLALLPIADWQSMLRDAAFTA</sequence>
<keyword evidence="1" id="KW-0175">Coiled coil</keyword>
<accession>A0A7S3HJA0</accession>
<dbReference type="Pfam" id="PF19016">
    <property type="entry name" value="DUF5745"/>
    <property type="match status" value="1"/>
</dbReference>
<dbReference type="InterPro" id="IPR044039">
    <property type="entry name" value="DUF5745"/>
</dbReference>
<feature type="coiled-coil region" evidence="1">
    <location>
        <begin position="395"/>
        <end position="422"/>
    </location>
</feature>
<organism evidence="3">
    <name type="scientific">Spumella elongata</name>
    <dbReference type="NCBI Taxonomy" id="89044"/>
    <lineage>
        <taxon>Eukaryota</taxon>
        <taxon>Sar</taxon>
        <taxon>Stramenopiles</taxon>
        <taxon>Ochrophyta</taxon>
        <taxon>Chrysophyceae</taxon>
        <taxon>Chromulinales</taxon>
        <taxon>Chromulinaceae</taxon>
        <taxon>Spumella</taxon>
    </lineage>
</organism>
<proteinExistence type="predicted"/>
<protein>
    <recommendedName>
        <fullName evidence="2">DUF5745 domain-containing protein</fullName>
    </recommendedName>
</protein>
<dbReference type="InterPro" id="IPR026619">
    <property type="entry name" value="CEP95"/>
</dbReference>
<name>A0A7S3HJA0_9STRA</name>
<evidence type="ECO:0000313" key="3">
    <source>
        <dbReference type="EMBL" id="CAE0296721.1"/>
    </source>
</evidence>
<dbReference type="InterPro" id="IPR036872">
    <property type="entry name" value="CH_dom_sf"/>
</dbReference>
<gene>
    <name evidence="3" type="ORF">SELO1098_LOCUS25575</name>
</gene>
<feature type="domain" description="DUF5745" evidence="2">
    <location>
        <begin position="73"/>
        <end position="128"/>
    </location>
</feature>
<dbReference type="GO" id="GO:0000922">
    <property type="term" value="C:spindle pole"/>
    <property type="evidence" value="ECO:0007669"/>
    <property type="project" value="InterPro"/>
</dbReference>
<evidence type="ECO:0000256" key="1">
    <source>
        <dbReference type="SAM" id="Coils"/>
    </source>
</evidence>
<dbReference type="Gene3D" id="1.10.418.10">
    <property type="entry name" value="Calponin-like domain"/>
    <property type="match status" value="1"/>
</dbReference>
<reference evidence="3" key="1">
    <citation type="submission" date="2021-01" db="EMBL/GenBank/DDBJ databases">
        <authorList>
            <person name="Corre E."/>
            <person name="Pelletier E."/>
            <person name="Niang G."/>
            <person name="Scheremetjew M."/>
            <person name="Finn R."/>
            <person name="Kale V."/>
            <person name="Holt S."/>
            <person name="Cochrane G."/>
            <person name="Meng A."/>
            <person name="Brown T."/>
            <person name="Cohen L."/>
        </authorList>
    </citation>
    <scope>NUCLEOTIDE SEQUENCE</scope>
    <source>
        <strain evidence="3">CCAP 955/1</strain>
    </source>
</reference>
<evidence type="ECO:0000259" key="2">
    <source>
        <dbReference type="Pfam" id="PF19016"/>
    </source>
</evidence>
<dbReference type="AlphaFoldDB" id="A0A7S3HJA0"/>
<dbReference type="EMBL" id="HBIC01050059">
    <property type="protein sequence ID" value="CAE0296721.1"/>
    <property type="molecule type" value="Transcribed_RNA"/>
</dbReference>
<dbReference type="PANTHER" id="PTHR22545">
    <property type="entry name" value="CENTROSOMAL PROTEIN OF 95 KDA"/>
    <property type="match status" value="1"/>
</dbReference>
<dbReference type="PANTHER" id="PTHR22545:SF0">
    <property type="entry name" value="CENTROSOMAL PROTEIN OF 95 KDA"/>
    <property type="match status" value="1"/>
</dbReference>
<dbReference type="GO" id="GO:0005813">
    <property type="term" value="C:centrosome"/>
    <property type="evidence" value="ECO:0007669"/>
    <property type="project" value="InterPro"/>
</dbReference>